<keyword evidence="3" id="KW-1133">Transmembrane helix</keyword>
<feature type="chain" id="PRO_5013545782" description="EGF-like domain-containing protein" evidence="4">
    <location>
        <begin position="22"/>
        <end position="233"/>
    </location>
</feature>
<evidence type="ECO:0000256" key="1">
    <source>
        <dbReference type="PROSITE-ProRule" id="PRU00076"/>
    </source>
</evidence>
<evidence type="ECO:0000256" key="2">
    <source>
        <dbReference type="SAM" id="MobiDB-lite"/>
    </source>
</evidence>
<keyword evidence="4" id="KW-0732">Signal</keyword>
<feature type="signal peptide" evidence="4">
    <location>
        <begin position="1"/>
        <end position="21"/>
    </location>
</feature>
<dbReference type="Gene3D" id="2.10.25.10">
    <property type="entry name" value="Laminin"/>
    <property type="match status" value="1"/>
</dbReference>
<keyword evidence="1" id="KW-1015">Disulfide bond</keyword>
<evidence type="ECO:0000313" key="7">
    <source>
        <dbReference type="Proteomes" id="UP000230233"/>
    </source>
</evidence>
<evidence type="ECO:0000256" key="3">
    <source>
        <dbReference type="SAM" id="Phobius"/>
    </source>
</evidence>
<dbReference type="Proteomes" id="UP000230233">
    <property type="component" value="Chromosome V"/>
</dbReference>
<feature type="region of interest" description="Disordered" evidence="2">
    <location>
        <begin position="191"/>
        <end position="233"/>
    </location>
</feature>
<reference evidence="7" key="1">
    <citation type="submission" date="2017-10" db="EMBL/GenBank/DDBJ databases">
        <title>Rapid genome shrinkage in a self-fertile nematode reveals novel sperm competition proteins.</title>
        <authorList>
            <person name="Yin D."/>
            <person name="Schwarz E.M."/>
            <person name="Thomas C.G."/>
            <person name="Felde R.L."/>
            <person name="Korf I.F."/>
            <person name="Cutter A.D."/>
            <person name="Schartner C.M."/>
            <person name="Ralston E.J."/>
            <person name="Meyer B.J."/>
            <person name="Haag E.S."/>
        </authorList>
    </citation>
    <scope>NUCLEOTIDE SEQUENCE [LARGE SCALE GENOMIC DNA]</scope>
    <source>
        <strain evidence="7">JU1422</strain>
    </source>
</reference>
<evidence type="ECO:0000259" key="5">
    <source>
        <dbReference type="PROSITE" id="PS50026"/>
    </source>
</evidence>
<dbReference type="PROSITE" id="PS00022">
    <property type="entry name" value="EGF_1"/>
    <property type="match status" value="1"/>
</dbReference>
<accession>A0A2G5T7U7</accession>
<keyword evidence="3" id="KW-0472">Membrane</keyword>
<gene>
    <name evidence="6" type="primary">Cni-F40A3.2</name>
    <name evidence="6" type="synonym">Cnig_chr_V.g17018</name>
    <name evidence="6" type="ORF">B9Z55_017018</name>
</gene>
<sequence length="233" mass="25894">MLQRIFLLSSAILFSIVVANGLRKLKPCINGEPKGDRCLCNEGWTGTLCHRTMQCAGFERLQNGSCIECQTGWAGPDCDIIDCHGNGVPNYDLTECTCSVPYSGKYCEIADTKDIYKWYNNFTSSIGPIGILTIIPLALIYMCCEHFAKKRQLRRVEQHLNGVYITSGRKAVDKELVKGLLEASDDEKSVKSVKTVEGEEKEEKDKEGEEVIKMRNSATTSEKKALLADPADL</sequence>
<keyword evidence="1" id="KW-0245">EGF-like domain</keyword>
<feature type="disulfide bond" evidence="1">
    <location>
        <begin position="98"/>
        <end position="107"/>
    </location>
</feature>
<feature type="domain" description="EGF-like" evidence="5">
    <location>
        <begin position="74"/>
        <end position="108"/>
    </location>
</feature>
<proteinExistence type="predicted"/>
<dbReference type="EMBL" id="PDUG01000005">
    <property type="protein sequence ID" value="PIC23253.1"/>
    <property type="molecule type" value="Genomic_DNA"/>
</dbReference>
<dbReference type="AlphaFoldDB" id="A0A2G5T7U7"/>
<protein>
    <recommendedName>
        <fullName evidence="5">EGF-like domain-containing protein</fullName>
    </recommendedName>
</protein>
<dbReference type="PROSITE" id="PS50026">
    <property type="entry name" value="EGF_3"/>
    <property type="match status" value="1"/>
</dbReference>
<dbReference type="InterPro" id="IPR000742">
    <property type="entry name" value="EGF"/>
</dbReference>
<name>A0A2G5T7U7_9PELO</name>
<keyword evidence="7" id="KW-1185">Reference proteome</keyword>
<evidence type="ECO:0000256" key="4">
    <source>
        <dbReference type="SAM" id="SignalP"/>
    </source>
</evidence>
<keyword evidence="3" id="KW-0812">Transmembrane</keyword>
<comment type="caution">
    <text evidence="6">The sequence shown here is derived from an EMBL/GenBank/DDBJ whole genome shotgun (WGS) entry which is preliminary data.</text>
</comment>
<feature type="transmembrane region" description="Helical" evidence="3">
    <location>
        <begin position="126"/>
        <end position="144"/>
    </location>
</feature>
<comment type="caution">
    <text evidence="1">Lacks conserved residue(s) required for the propagation of feature annotation.</text>
</comment>
<dbReference type="OrthoDB" id="442731at2759"/>
<organism evidence="6 7">
    <name type="scientific">Caenorhabditis nigoni</name>
    <dbReference type="NCBI Taxonomy" id="1611254"/>
    <lineage>
        <taxon>Eukaryota</taxon>
        <taxon>Metazoa</taxon>
        <taxon>Ecdysozoa</taxon>
        <taxon>Nematoda</taxon>
        <taxon>Chromadorea</taxon>
        <taxon>Rhabditida</taxon>
        <taxon>Rhabditina</taxon>
        <taxon>Rhabditomorpha</taxon>
        <taxon>Rhabditoidea</taxon>
        <taxon>Rhabditidae</taxon>
        <taxon>Peloderinae</taxon>
        <taxon>Caenorhabditis</taxon>
    </lineage>
</organism>
<dbReference type="PROSITE" id="PS01186">
    <property type="entry name" value="EGF_2"/>
    <property type="match status" value="1"/>
</dbReference>
<dbReference type="STRING" id="1611254.A0A2G5T7U7"/>
<evidence type="ECO:0000313" key="6">
    <source>
        <dbReference type="EMBL" id="PIC23253.1"/>
    </source>
</evidence>
<feature type="compositionally biased region" description="Basic and acidic residues" evidence="2">
    <location>
        <begin position="191"/>
        <end position="213"/>
    </location>
</feature>